<dbReference type="EMBL" id="CP029494">
    <property type="protein sequence ID" value="AWN24258.1"/>
    <property type="molecule type" value="Genomic_DNA"/>
</dbReference>
<dbReference type="InterPro" id="IPR059166">
    <property type="entry name" value="PLD-like_cat"/>
</dbReference>
<dbReference type="RefSeq" id="WP_109827983.1">
    <property type="nucleotide sequence ID" value="NZ_CP029494.1"/>
</dbReference>
<dbReference type="KEGG" id="dez:DKM44_14330"/>
<reference evidence="2 3" key="1">
    <citation type="submission" date="2018-05" db="EMBL/GenBank/DDBJ databases">
        <title>Complete Genome Sequence of Deinococcus sp. strain 17bor-2.</title>
        <authorList>
            <person name="Srinivasan S."/>
        </authorList>
    </citation>
    <scope>NUCLEOTIDE SEQUENCE [LARGE SCALE GENOMIC DNA]</scope>
    <source>
        <strain evidence="2 3">17bor-2</strain>
    </source>
</reference>
<dbReference type="OrthoDB" id="6397139at2"/>
<gene>
    <name evidence="2" type="ORF">DKM44_14330</name>
</gene>
<dbReference type="InterPro" id="IPR025202">
    <property type="entry name" value="PLD-like_dom"/>
</dbReference>
<dbReference type="AlphaFoldDB" id="A0A2Z3JSN1"/>
<evidence type="ECO:0000313" key="3">
    <source>
        <dbReference type="Proteomes" id="UP000245368"/>
    </source>
</evidence>
<organism evidence="2 3">
    <name type="scientific">Deinococcus irradiatisoli</name>
    <dbReference type="NCBI Taxonomy" id="2202254"/>
    <lineage>
        <taxon>Bacteria</taxon>
        <taxon>Thermotogati</taxon>
        <taxon>Deinococcota</taxon>
        <taxon>Deinococci</taxon>
        <taxon>Deinococcales</taxon>
        <taxon>Deinococcaceae</taxon>
        <taxon>Deinococcus</taxon>
    </lineage>
</organism>
<proteinExistence type="predicted"/>
<dbReference type="Gene3D" id="3.30.870.10">
    <property type="entry name" value="Endonuclease Chain A"/>
    <property type="match status" value="1"/>
</dbReference>
<sequence>MWSSWDKAIEQLLPHTGDWWLISPYITVTPRDLEGVANLANFTDVKVLTTADPVDFARGSSNLDVLRDMVERGAKVRAHDRLHAKVYLRRQGNAAVGWLGSANLTNQARHTNQEVMSGTQVLDKTFLQKLDRLWTEARRLDLNALSLLEERVAEERIKQQAEKAVLSDIVVLSIEERKAGKQFNIEHSLLKLGIDQDTARNIRVPAVSFIDAQYRDTLQKWRKQQMALLTRGKPPLMVRLPGGNMLYACVRRNLPDIEGTLNNLDCRGRDQIAELRQGSRDLLKEKFFSHMDAWRRTYGNQVEQKIVHALFLKASDEFDRYLASEVFGVDFTTLVPLMPHDKKHPWHKVLKRLTHMPAPLLVAN</sequence>
<name>A0A2Z3JSN1_9DEIO</name>
<keyword evidence="3" id="KW-1185">Reference proteome</keyword>
<accession>A0A2Z3JSN1</accession>
<protein>
    <recommendedName>
        <fullName evidence="1">Phospholipase D-like domain-containing protein</fullName>
    </recommendedName>
</protein>
<dbReference type="Pfam" id="PF13091">
    <property type="entry name" value="PLDc_2"/>
    <property type="match status" value="1"/>
</dbReference>
<dbReference type="CDD" id="cd09176">
    <property type="entry name" value="PLDc_unchar6"/>
    <property type="match status" value="1"/>
</dbReference>
<evidence type="ECO:0000259" key="1">
    <source>
        <dbReference type="Pfam" id="PF13091"/>
    </source>
</evidence>
<dbReference type="Proteomes" id="UP000245368">
    <property type="component" value="Chromosome"/>
</dbReference>
<feature type="domain" description="Phospholipase D-like" evidence="1">
    <location>
        <begin position="43"/>
        <end position="130"/>
    </location>
</feature>
<evidence type="ECO:0000313" key="2">
    <source>
        <dbReference type="EMBL" id="AWN24258.1"/>
    </source>
</evidence>